<evidence type="ECO:0000313" key="9">
    <source>
        <dbReference type="EMBL" id="MQY50729.1"/>
    </source>
</evidence>
<comment type="similarity">
    <text evidence="2">Belongs to the complex I 20 kDa subunit family.</text>
</comment>
<dbReference type="OrthoDB" id="9786737at2"/>
<dbReference type="InterPro" id="IPR052375">
    <property type="entry name" value="Complex_I_20kDa-like"/>
</dbReference>
<gene>
    <name evidence="9" type="ORF">GHK24_02900</name>
</gene>
<dbReference type="SUPFAM" id="SSF56770">
    <property type="entry name" value="HydA/Nqo6-like"/>
    <property type="match status" value="1"/>
</dbReference>
<dbReference type="InterPro" id="IPR006137">
    <property type="entry name" value="NADH_UbQ_OxRdtase-like_20kDa"/>
</dbReference>
<evidence type="ECO:0000259" key="8">
    <source>
        <dbReference type="Pfam" id="PF01058"/>
    </source>
</evidence>
<dbReference type="GO" id="GO:0046872">
    <property type="term" value="F:metal ion binding"/>
    <property type="evidence" value="ECO:0007669"/>
    <property type="project" value="UniProtKB-KW"/>
</dbReference>
<name>A0A6L5JU22_RHOTE</name>
<keyword evidence="5" id="KW-0408">Iron</keyword>
<dbReference type="GO" id="GO:0051539">
    <property type="term" value="F:4 iron, 4 sulfur cluster binding"/>
    <property type="evidence" value="ECO:0007669"/>
    <property type="project" value="UniProtKB-KW"/>
</dbReference>
<dbReference type="EMBL" id="WIXJ01000001">
    <property type="protein sequence ID" value="MQY50729.1"/>
    <property type="molecule type" value="Genomic_DNA"/>
</dbReference>
<organism evidence="9 10">
    <name type="scientific">Rhodocyclus tenuis</name>
    <name type="common">Rhodospirillum tenue</name>
    <dbReference type="NCBI Taxonomy" id="1066"/>
    <lineage>
        <taxon>Bacteria</taxon>
        <taxon>Pseudomonadati</taxon>
        <taxon>Pseudomonadota</taxon>
        <taxon>Betaproteobacteria</taxon>
        <taxon>Rhodocyclales</taxon>
        <taxon>Rhodocyclaceae</taxon>
        <taxon>Rhodocyclus</taxon>
    </lineage>
</organism>
<evidence type="ECO:0000256" key="3">
    <source>
        <dbReference type="ARBA" id="ARBA00022485"/>
    </source>
</evidence>
<dbReference type="Pfam" id="PF01058">
    <property type="entry name" value="Oxidored_q6"/>
    <property type="match status" value="1"/>
</dbReference>
<dbReference type="Proteomes" id="UP000480275">
    <property type="component" value="Unassembled WGS sequence"/>
</dbReference>
<keyword evidence="4" id="KW-0479">Metal-binding</keyword>
<evidence type="ECO:0000256" key="2">
    <source>
        <dbReference type="ARBA" id="ARBA00009173"/>
    </source>
</evidence>
<evidence type="ECO:0000256" key="5">
    <source>
        <dbReference type="ARBA" id="ARBA00023004"/>
    </source>
</evidence>
<dbReference type="AlphaFoldDB" id="A0A6L5JU22"/>
<keyword evidence="3" id="KW-0004">4Fe-4S</keyword>
<feature type="region of interest" description="Disordered" evidence="7">
    <location>
        <begin position="12"/>
        <end position="44"/>
    </location>
</feature>
<evidence type="ECO:0000256" key="7">
    <source>
        <dbReference type="SAM" id="MobiDB-lite"/>
    </source>
</evidence>
<comment type="cofactor">
    <cofactor evidence="1">
        <name>[4Fe-4S] cluster</name>
        <dbReference type="ChEBI" id="CHEBI:49883"/>
    </cofactor>
</comment>
<evidence type="ECO:0000256" key="6">
    <source>
        <dbReference type="ARBA" id="ARBA00023014"/>
    </source>
</evidence>
<accession>A0A6L5JU22</accession>
<reference evidence="9 10" key="1">
    <citation type="submission" date="2019-10" db="EMBL/GenBank/DDBJ databases">
        <title>Whole-genome sequence of the purple nonsulfur photosynthetic bacterium Rhodocyclus tenuis.</title>
        <authorList>
            <person name="Kyndt J.A."/>
            <person name="Meyer T.E."/>
        </authorList>
    </citation>
    <scope>NUCLEOTIDE SEQUENCE [LARGE SCALE GENOMIC DNA]</scope>
    <source>
        <strain evidence="9 10">DSM 110</strain>
    </source>
</reference>
<feature type="domain" description="NADH:ubiquinone oxidoreductase-like 20kDa subunit" evidence="8">
    <location>
        <begin position="68"/>
        <end position="178"/>
    </location>
</feature>
<comment type="caution">
    <text evidence="9">The sequence shown here is derived from an EMBL/GenBank/DDBJ whole genome shotgun (WGS) entry which is preliminary data.</text>
</comment>
<sequence>MNPFLRALLRQHPAADPAPAPDTSLCPPRTAATGGDSTESKEPAACTPAQLASLAKALVIRHVDSGSCNGCELEIGALNGPHYRLEALGVRFAASPRHADALLVTGPVSGNMDVALRRAWAAVPTPKRLIAVGDCACNGGIFGENYACRGGVGGVLPVDVAIHGCPPTPERLLAGILAAVAPATADHHASASEAQADEKP</sequence>
<evidence type="ECO:0000256" key="1">
    <source>
        <dbReference type="ARBA" id="ARBA00001966"/>
    </source>
</evidence>
<evidence type="ECO:0000256" key="4">
    <source>
        <dbReference type="ARBA" id="ARBA00022723"/>
    </source>
</evidence>
<proteinExistence type="inferred from homology"/>
<dbReference type="PANTHER" id="PTHR42989">
    <property type="entry name" value="HYDROGENASE-4 COMPONENT I"/>
    <property type="match status" value="1"/>
</dbReference>
<dbReference type="PANTHER" id="PTHR42989:SF1">
    <property type="entry name" value="FORMATE HYDROGENLYASE SUBUNIT 7-RELATED"/>
    <property type="match status" value="1"/>
</dbReference>
<dbReference type="Gene3D" id="3.40.50.12280">
    <property type="match status" value="1"/>
</dbReference>
<evidence type="ECO:0000313" key="10">
    <source>
        <dbReference type="Proteomes" id="UP000480275"/>
    </source>
</evidence>
<keyword evidence="6" id="KW-0411">Iron-sulfur</keyword>
<protein>
    <submittedName>
        <fullName evidence="9">Formate hydrogenlyase</fullName>
    </submittedName>
</protein>